<evidence type="ECO:0000256" key="7">
    <source>
        <dbReference type="HAMAP-Rule" id="MF_01147"/>
    </source>
</evidence>
<protein>
    <recommendedName>
        <fullName evidence="7">Phosphatidylglycerol--prolipoprotein diacylglyceryl transferase</fullName>
        <ecNumber evidence="7">2.5.1.145</ecNumber>
    </recommendedName>
</protein>
<evidence type="ECO:0000256" key="8">
    <source>
        <dbReference type="SAM" id="MobiDB-lite"/>
    </source>
</evidence>
<comment type="pathway">
    <text evidence="7">Protein modification; lipoprotein biosynthesis (diacylglyceryl transfer).</text>
</comment>
<dbReference type="InterPro" id="IPR001640">
    <property type="entry name" value="Lgt"/>
</dbReference>
<name>A0A926HNT2_9FIRM</name>
<dbReference type="GO" id="GO:0042158">
    <property type="term" value="P:lipoprotein biosynthetic process"/>
    <property type="evidence" value="ECO:0007669"/>
    <property type="project" value="UniProtKB-UniRule"/>
</dbReference>
<organism evidence="9 10">
    <name type="scientific">Gehongia tenuis</name>
    <dbReference type="NCBI Taxonomy" id="2763655"/>
    <lineage>
        <taxon>Bacteria</taxon>
        <taxon>Bacillati</taxon>
        <taxon>Bacillota</taxon>
        <taxon>Clostridia</taxon>
        <taxon>Christensenellales</taxon>
        <taxon>Christensenellaceae</taxon>
        <taxon>Gehongia</taxon>
    </lineage>
</organism>
<comment type="function">
    <text evidence="7">Catalyzes the transfer of the diacylglyceryl group from phosphatidylglycerol to the sulfhydryl group of the N-terminal cysteine of a prolipoprotein, the first step in the formation of mature lipoproteins.</text>
</comment>
<sequence length="341" mass="37072">MADPIAFTVFGKPVYWYGILIAAAVVVGIILSWRETKRRGYNPDSIIDFALIAIPISIICARIYYVVFSWDYYANDFWSVFKIWEGGLAIYGAIIGGVLAALIYGKFGKIRFWDVCDIVVPALALGQAVGRWGNFFNQEAYGELITNPAFQKFPIGVYIESEGAWHMATFFYEFVWDLLLFILLMAVRKKKFKSGSLTLMYFMFYGIGRFFIEGLRTDSLYWGDFRVSQVLSLVLVFVCGAVLVVRFVKKRKLGAAAGDAADGGETGGIVSDLEGTGGEEAPAAGKAAEAAETEPAEDGPAPNEPADGSIEAEPAGGDGAETAEEQSEAGTSAADEPQPKD</sequence>
<keyword evidence="5 7" id="KW-1133">Transmembrane helix</keyword>
<dbReference type="EC" id="2.5.1.145" evidence="7"/>
<dbReference type="Pfam" id="PF01790">
    <property type="entry name" value="LGT"/>
    <property type="match status" value="1"/>
</dbReference>
<dbReference type="PANTHER" id="PTHR30589:SF0">
    <property type="entry name" value="PHOSPHATIDYLGLYCEROL--PROLIPOPROTEIN DIACYLGLYCERYL TRANSFERASE"/>
    <property type="match status" value="1"/>
</dbReference>
<reference evidence="9" key="1">
    <citation type="submission" date="2020-08" db="EMBL/GenBank/DDBJ databases">
        <title>Genome public.</title>
        <authorList>
            <person name="Liu C."/>
            <person name="Sun Q."/>
        </authorList>
    </citation>
    <scope>NUCLEOTIDE SEQUENCE</scope>
    <source>
        <strain evidence="9">NSJ-53</strain>
    </source>
</reference>
<keyword evidence="6 7" id="KW-0472">Membrane</keyword>
<dbReference type="Proteomes" id="UP000623172">
    <property type="component" value="Unassembled WGS sequence"/>
</dbReference>
<feature type="binding site" evidence="7">
    <location>
        <position position="131"/>
    </location>
    <ligand>
        <name>a 1,2-diacyl-sn-glycero-3-phospho-(1'-sn-glycerol)</name>
        <dbReference type="ChEBI" id="CHEBI:64716"/>
    </ligand>
</feature>
<gene>
    <name evidence="7" type="primary">lgt</name>
    <name evidence="9" type="ORF">H8696_03690</name>
</gene>
<dbReference type="EMBL" id="JACRSR010000001">
    <property type="protein sequence ID" value="MBC8530944.1"/>
    <property type="molecule type" value="Genomic_DNA"/>
</dbReference>
<comment type="catalytic activity">
    <reaction evidence="7">
        <text>L-cysteinyl-[prolipoprotein] + a 1,2-diacyl-sn-glycero-3-phospho-(1'-sn-glycerol) = an S-1,2-diacyl-sn-glyceryl-L-cysteinyl-[prolipoprotein] + sn-glycerol 1-phosphate + H(+)</text>
        <dbReference type="Rhea" id="RHEA:56712"/>
        <dbReference type="Rhea" id="RHEA-COMP:14679"/>
        <dbReference type="Rhea" id="RHEA-COMP:14680"/>
        <dbReference type="ChEBI" id="CHEBI:15378"/>
        <dbReference type="ChEBI" id="CHEBI:29950"/>
        <dbReference type="ChEBI" id="CHEBI:57685"/>
        <dbReference type="ChEBI" id="CHEBI:64716"/>
        <dbReference type="ChEBI" id="CHEBI:140658"/>
        <dbReference type="EC" id="2.5.1.145"/>
    </reaction>
</comment>
<dbReference type="HAMAP" id="MF_01147">
    <property type="entry name" value="Lgt"/>
    <property type="match status" value="1"/>
</dbReference>
<dbReference type="PANTHER" id="PTHR30589">
    <property type="entry name" value="PROLIPOPROTEIN DIACYLGLYCERYL TRANSFERASE"/>
    <property type="match status" value="1"/>
</dbReference>
<feature type="transmembrane region" description="Helical" evidence="7">
    <location>
        <begin position="45"/>
        <end position="68"/>
    </location>
</feature>
<evidence type="ECO:0000256" key="1">
    <source>
        <dbReference type="ARBA" id="ARBA00007150"/>
    </source>
</evidence>
<evidence type="ECO:0000256" key="6">
    <source>
        <dbReference type="ARBA" id="ARBA00023136"/>
    </source>
</evidence>
<accession>A0A926HNT2</accession>
<proteinExistence type="inferred from homology"/>
<feature type="transmembrane region" description="Helical" evidence="7">
    <location>
        <begin position="14"/>
        <end position="33"/>
    </location>
</feature>
<keyword evidence="9" id="KW-0328">Glycosyltransferase</keyword>
<keyword evidence="4 7" id="KW-0812">Transmembrane</keyword>
<evidence type="ECO:0000256" key="2">
    <source>
        <dbReference type="ARBA" id="ARBA00022475"/>
    </source>
</evidence>
<evidence type="ECO:0000256" key="4">
    <source>
        <dbReference type="ARBA" id="ARBA00022692"/>
    </source>
</evidence>
<keyword evidence="10" id="KW-1185">Reference proteome</keyword>
<feature type="transmembrane region" description="Helical" evidence="7">
    <location>
        <begin position="112"/>
        <end position="130"/>
    </location>
</feature>
<feature type="region of interest" description="Disordered" evidence="8">
    <location>
        <begin position="266"/>
        <end position="341"/>
    </location>
</feature>
<feature type="transmembrane region" description="Helical" evidence="7">
    <location>
        <begin position="194"/>
        <end position="212"/>
    </location>
</feature>
<comment type="similarity">
    <text evidence="1 7">Belongs to the Lgt family.</text>
</comment>
<dbReference type="GO" id="GO:0005886">
    <property type="term" value="C:plasma membrane"/>
    <property type="evidence" value="ECO:0007669"/>
    <property type="project" value="UniProtKB-SubCell"/>
</dbReference>
<feature type="transmembrane region" description="Helical" evidence="7">
    <location>
        <begin position="164"/>
        <end position="187"/>
    </location>
</feature>
<evidence type="ECO:0000313" key="10">
    <source>
        <dbReference type="Proteomes" id="UP000623172"/>
    </source>
</evidence>
<evidence type="ECO:0000256" key="3">
    <source>
        <dbReference type="ARBA" id="ARBA00022679"/>
    </source>
</evidence>
<feature type="transmembrane region" description="Helical" evidence="7">
    <location>
        <begin position="88"/>
        <end position="105"/>
    </location>
</feature>
<feature type="compositionally biased region" description="Low complexity" evidence="8">
    <location>
        <begin position="279"/>
        <end position="290"/>
    </location>
</feature>
<dbReference type="AlphaFoldDB" id="A0A926HNT2"/>
<dbReference type="RefSeq" id="WP_249315013.1">
    <property type="nucleotide sequence ID" value="NZ_JACRSR010000001.1"/>
</dbReference>
<keyword evidence="3 7" id="KW-0808">Transferase</keyword>
<evidence type="ECO:0000256" key="5">
    <source>
        <dbReference type="ARBA" id="ARBA00022989"/>
    </source>
</evidence>
<feature type="transmembrane region" description="Helical" evidence="7">
    <location>
        <begin position="227"/>
        <end position="248"/>
    </location>
</feature>
<dbReference type="GO" id="GO:0008961">
    <property type="term" value="F:phosphatidylglycerol-prolipoprotein diacylglyceryl transferase activity"/>
    <property type="evidence" value="ECO:0007669"/>
    <property type="project" value="UniProtKB-UniRule"/>
</dbReference>
<dbReference type="NCBIfam" id="TIGR00544">
    <property type="entry name" value="lgt"/>
    <property type="match status" value="1"/>
</dbReference>
<comment type="subcellular location">
    <subcellularLocation>
        <location evidence="7">Cell membrane</location>
        <topology evidence="7">Multi-pass membrane protein</topology>
    </subcellularLocation>
</comment>
<dbReference type="PROSITE" id="PS01311">
    <property type="entry name" value="LGT"/>
    <property type="match status" value="1"/>
</dbReference>
<evidence type="ECO:0000313" key="9">
    <source>
        <dbReference type="EMBL" id="MBC8530944.1"/>
    </source>
</evidence>
<keyword evidence="2 7" id="KW-1003">Cell membrane</keyword>
<comment type="caution">
    <text evidence="9">The sequence shown here is derived from an EMBL/GenBank/DDBJ whole genome shotgun (WGS) entry which is preliminary data.</text>
</comment>